<comment type="caution">
    <text evidence="1">The sequence shown here is derived from an EMBL/GenBank/DDBJ whole genome shotgun (WGS) entry which is preliminary data.</text>
</comment>
<evidence type="ECO:0000313" key="1">
    <source>
        <dbReference type="EMBL" id="KAH8010280.1"/>
    </source>
</evidence>
<keyword evidence="2" id="KW-1185">Reference proteome</keyword>
<name>A0ACB8FSW3_9SAUR</name>
<dbReference type="EMBL" id="CM037624">
    <property type="protein sequence ID" value="KAH8010280.1"/>
    <property type="molecule type" value="Genomic_DNA"/>
</dbReference>
<sequence>MAYPAIKAEWKPAEGMLSQLSRSLAFLQLQEQVDQATMVACRTVSSGCLESRREIVEPGGGMCMDCAPPERYITTRQHVDYKPVMHKVTEEIGLSMIHGTAAESLEHFLDRYLEDHPPGEYWQSTGARPKIANHAMPMHESLEFTDSFLW</sequence>
<reference evidence="1" key="1">
    <citation type="submission" date="2021-08" db="EMBL/GenBank/DDBJ databases">
        <title>The first chromosome-level gecko genome reveals the dynamic sex chromosomes of Neotropical dwarf geckos (Sphaerodactylidae: Sphaerodactylus).</title>
        <authorList>
            <person name="Pinto B.J."/>
            <person name="Keating S.E."/>
            <person name="Gamble T."/>
        </authorList>
    </citation>
    <scope>NUCLEOTIDE SEQUENCE</scope>
    <source>
        <strain evidence="1">TG3544</strain>
    </source>
</reference>
<accession>A0ACB8FSW3</accession>
<dbReference type="Proteomes" id="UP000827872">
    <property type="component" value="Linkage Group LG11"/>
</dbReference>
<proteinExistence type="predicted"/>
<evidence type="ECO:0000313" key="2">
    <source>
        <dbReference type="Proteomes" id="UP000827872"/>
    </source>
</evidence>
<gene>
    <name evidence="1" type="ORF">K3G42_000803</name>
</gene>
<protein>
    <submittedName>
        <fullName evidence="1">Uncharacterized protein</fullName>
    </submittedName>
</protein>
<organism evidence="1 2">
    <name type="scientific">Sphaerodactylus townsendi</name>
    <dbReference type="NCBI Taxonomy" id="933632"/>
    <lineage>
        <taxon>Eukaryota</taxon>
        <taxon>Metazoa</taxon>
        <taxon>Chordata</taxon>
        <taxon>Craniata</taxon>
        <taxon>Vertebrata</taxon>
        <taxon>Euteleostomi</taxon>
        <taxon>Lepidosauria</taxon>
        <taxon>Squamata</taxon>
        <taxon>Bifurcata</taxon>
        <taxon>Gekkota</taxon>
        <taxon>Sphaerodactylidae</taxon>
        <taxon>Sphaerodactylus</taxon>
    </lineage>
</organism>